<evidence type="ECO:0000259" key="3">
    <source>
        <dbReference type="Pfam" id="PF14392"/>
    </source>
</evidence>
<feature type="region of interest" description="Disordered" evidence="1">
    <location>
        <begin position="1"/>
        <end position="46"/>
    </location>
</feature>
<dbReference type="PANTHER" id="PTHR31286">
    <property type="entry name" value="GLYCINE-RICH CELL WALL STRUCTURAL PROTEIN 1.8-LIKE"/>
    <property type="match status" value="1"/>
</dbReference>
<proteinExistence type="predicted"/>
<protein>
    <recommendedName>
        <fullName evidence="6">DUF4283 domain-containing protein</fullName>
    </recommendedName>
</protein>
<dbReference type="InterPro" id="IPR040256">
    <property type="entry name" value="At4g02000-like"/>
</dbReference>
<dbReference type="InterPro" id="IPR025558">
    <property type="entry name" value="DUF4283"/>
</dbReference>
<dbReference type="Pfam" id="PF14111">
    <property type="entry name" value="DUF4283"/>
    <property type="match status" value="1"/>
</dbReference>
<evidence type="ECO:0008006" key="6">
    <source>
        <dbReference type="Google" id="ProtNLM"/>
    </source>
</evidence>
<dbReference type="Proteomes" id="UP001180020">
    <property type="component" value="Unassembled WGS sequence"/>
</dbReference>
<evidence type="ECO:0000313" key="4">
    <source>
        <dbReference type="EMBL" id="KAK1285048.1"/>
    </source>
</evidence>
<feature type="domain" description="DUF4283" evidence="2">
    <location>
        <begin position="93"/>
        <end position="175"/>
    </location>
</feature>
<sequence length="276" mass="31679">MAKSKSLARQLPQLPPPPTEPATRRENPSKPGIQAPPPIVGGNSAFEEDRTPFVASTPPNPNAYADAEVLSNIRRPINGVYMPDEQRLKANRRKWQHTLYGKFLGPRVQIHYLRRRLASMWPVQSPYFVGDLANRFYVFKFTNETDMIAILLGGPWIIQDHLLSLQRWRDNFDPSTSTFEITPVWIRFPNLPLDFWDGLTLTDIAACAGTPIRVETTVEDVGRCRYARALVEVDLWQPLCPGIYIGENQRWQKFTYERTPTICQRCGRITHDTTRC</sequence>
<feature type="domain" description="Zinc knuckle CX2CX4HX4C" evidence="3">
    <location>
        <begin position="251"/>
        <end position="276"/>
    </location>
</feature>
<evidence type="ECO:0000256" key="1">
    <source>
        <dbReference type="SAM" id="MobiDB-lite"/>
    </source>
</evidence>
<dbReference type="AlphaFoldDB" id="A0AAV9C9S0"/>
<evidence type="ECO:0000313" key="5">
    <source>
        <dbReference type="Proteomes" id="UP001180020"/>
    </source>
</evidence>
<comment type="caution">
    <text evidence="4">The sequence shown here is derived from an EMBL/GenBank/DDBJ whole genome shotgun (WGS) entry which is preliminary data.</text>
</comment>
<evidence type="ECO:0000259" key="2">
    <source>
        <dbReference type="Pfam" id="PF14111"/>
    </source>
</evidence>
<reference evidence="4" key="1">
    <citation type="journal article" date="2023" name="Nat. Commun.">
        <title>Diploid and tetraploid genomes of Acorus and the evolution of monocots.</title>
        <authorList>
            <person name="Ma L."/>
            <person name="Liu K.W."/>
            <person name="Li Z."/>
            <person name="Hsiao Y.Y."/>
            <person name="Qi Y."/>
            <person name="Fu T."/>
            <person name="Tang G.D."/>
            <person name="Zhang D."/>
            <person name="Sun W.H."/>
            <person name="Liu D.K."/>
            <person name="Li Y."/>
            <person name="Chen G.Z."/>
            <person name="Liu X.D."/>
            <person name="Liao X.Y."/>
            <person name="Jiang Y.T."/>
            <person name="Yu X."/>
            <person name="Hao Y."/>
            <person name="Huang J."/>
            <person name="Zhao X.W."/>
            <person name="Ke S."/>
            <person name="Chen Y.Y."/>
            <person name="Wu W.L."/>
            <person name="Hsu J.L."/>
            <person name="Lin Y.F."/>
            <person name="Huang M.D."/>
            <person name="Li C.Y."/>
            <person name="Huang L."/>
            <person name="Wang Z.W."/>
            <person name="Zhao X."/>
            <person name="Zhong W.Y."/>
            <person name="Peng D.H."/>
            <person name="Ahmad S."/>
            <person name="Lan S."/>
            <person name="Zhang J.S."/>
            <person name="Tsai W.C."/>
            <person name="Van de Peer Y."/>
            <person name="Liu Z.J."/>
        </authorList>
    </citation>
    <scope>NUCLEOTIDE SEQUENCE</scope>
    <source>
        <strain evidence="4">CP</strain>
    </source>
</reference>
<reference evidence="4" key="2">
    <citation type="submission" date="2023-06" db="EMBL/GenBank/DDBJ databases">
        <authorList>
            <person name="Ma L."/>
            <person name="Liu K.-W."/>
            <person name="Li Z."/>
            <person name="Hsiao Y.-Y."/>
            <person name="Qi Y."/>
            <person name="Fu T."/>
            <person name="Tang G."/>
            <person name="Zhang D."/>
            <person name="Sun W.-H."/>
            <person name="Liu D.-K."/>
            <person name="Li Y."/>
            <person name="Chen G.-Z."/>
            <person name="Liu X.-D."/>
            <person name="Liao X.-Y."/>
            <person name="Jiang Y.-T."/>
            <person name="Yu X."/>
            <person name="Hao Y."/>
            <person name="Huang J."/>
            <person name="Zhao X.-W."/>
            <person name="Ke S."/>
            <person name="Chen Y.-Y."/>
            <person name="Wu W.-L."/>
            <person name="Hsu J.-L."/>
            <person name="Lin Y.-F."/>
            <person name="Huang M.-D."/>
            <person name="Li C.-Y."/>
            <person name="Huang L."/>
            <person name="Wang Z.-W."/>
            <person name="Zhao X."/>
            <person name="Zhong W.-Y."/>
            <person name="Peng D.-H."/>
            <person name="Ahmad S."/>
            <person name="Lan S."/>
            <person name="Zhang J.-S."/>
            <person name="Tsai W.-C."/>
            <person name="Van De Peer Y."/>
            <person name="Liu Z.-J."/>
        </authorList>
    </citation>
    <scope>NUCLEOTIDE SEQUENCE</scope>
    <source>
        <strain evidence="4">CP</strain>
        <tissue evidence="4">Leaves</tissue>
    </source>
</reference>
<keyword evidence="5" id="KW-1185">Reference proteome</keyword>
<dbReference type="PANTHER" id="PTHR31286:SF99">
    <property type="entry name" value="DUF4283 DOMAIN-CONTAINING PROTEIN"/>
    <property type="match status" value="1"/>
</dbReference>
<dbReference type="InterPro" id="IPR025836">
    <property type="entry name" value="Zn_knuckle_CX2CX4HX4C"/>
</dbReference>
<organism evidence="4 5">
    <name type="scientific">Acorus calamus</name>
    <name type="common">Sweet flag</name>
    <dbReference type="NCBI Taxonomy" id="4465"/>
    <lineage>
        <taxon>Eukaryota</taxon>
        <taxon>Viridiplantae</taxon>
        <taxon>Streptophyta</taxon>
        <taxon>Embryophyta</taxon>
        <taxon>Tracheophyta</taxon>
        <taxon>Spermatophyta</taxon>
        <taxon>Magnoliopsida</taxon>
        <taxon>Liliopsida</taxon>
        <taxon>Acoraceae</taxon>
        <taxon>Acorus</taxon>
    </lineage>
</organism>
<dbReference type="EMBL" id="JAUJYO010000020">
    <property type="protein sequence ID" value="KAK1285048.1"/>
    <property type="molecule type" value="Genomic_DNA"/>
</dbReference>
<dbReference type="Pfam" id="PF14392">
    <property type="entry name" value="zf-CCHC_4"/>
    <property type="match status" value="1"/>
</dbReference>
<accession>A0AAV9C9S0</accession>
<gene>
    <name evidence="4" type="ORF">QJS10_CPB20g00846</name>
</gene>
<name>A0AAV9C9S0_ACOCL</name>